<gene>
    <name evidence="9" type="ORF">ENS06_11140</name>
</gene>
<evidence type="ECO:0000256" key="1">
    <source>
        <dbReference type="ARBA" id="ARBA00004141"/>
    </source>
</evidence>
<dbReference type="AlphaFoldDB" id="A0A832A1J7"/>
<protein>
    <submittedName>
        <fullName evidence="9">Cytochrome C biosynthesis protein</fullName>
    </submittedName>
</protein>
<evidence type="ECO:0000259" key="8">
    <source>
        <dbReference type="Pfam" id="PF02683"/>
    </source>
</evidence>
<keyword evidence="6 7" id="KW-0472">Membrane</keyword>
<reference evidence="9" key="1">
    <citation type="journal article" date="2020" name="mSystems">
        <title>Genome- and Community-Level Interaction Insights into Carbon Utilization and Element Cycling Functions of Hydrothermarchaeota in Hydrothermal Sediment.</title>
        <authorList>
            <person name="Zhou Z."/>
            <person name="Liu Y."/>
            <person name="Xu W."/>
            <person name="Pan J."/>
            <person name="Luo Z.H."/>
            <person name="Li M."/>
        </authorList>
    </citation>
    <scope>NUCLEOTIDE SEQUENCE [LARGE SCALE GENOMIC DNA]</scope>
    <source>
        <strain evidence="9">SpSt-456</strain>
    </source>
</reference>
<proteinExistence type="inferred from homology"/>
<dbReference type="GO" id="GO:0017004">
    <property type="term" value="P:cytochrome complex assembly"/>
    <property type="evidence" value="ECO:0007669"/>
    <property type="project" value="UniProtKB-KW"/>
</dbReference>
<organism evidence="9">
    <name type="scientific">Desulfacinum infernum</name>
    <dbReference type="NCBI Taxonomy" id="35837"/>
    <lineage>
        <taxon>Bacteria</taxon>
        <taxon>Pseudomonadati</taxon>
        <taxon>Thermodesulfobacteriota</taxon>
        <taxon>Syntrophobacteria</taxon>
        <taxon>Syntrophobacterales</taxon>
        <taxon>Syntrophobacteraceae</taxon>
        <taxon>Desulfacinum</taxon>
    </lineage>
</organism>
<comment type="similarity">
    <text evidence="2">Belongs to the DsbD family.</text>
</comment>
<evidence type="ECO:0000256" key="5">
    <source>
        <dbReference type="ARBA" id="ARBA00022989"/>
    </source>
</evidence>
<dbReference type="InterPro" id="IPR003834">
    <property type="entry name" value="Cyt_c_assmbl_TM_dom"/>
</dbReference>
<dbReference type="GO" id="GO:0016020">
    <property type="term" value="C:membrane"/>
    <property type="evidence" value="ECO:0007669"/>
    <property type="project" value="UniProtKB-SubCell"/>
</dbReference>
<evidence type="ECO:0000256" key="3">
    <source>
        <dbReference type="ARBA" id="ARBA00022692"/>
    </source>
</evidence>
<sequence length="223" mass="23462">MTTQGGLALAGCFLWGMISVLLSPCHMASIPLVVSYVAGQQRLLAPREAARYAVVFTLGLFLTIAAIGIICSLLGRMLGDVSPYWTIVVGVILLWLALDMMGVSACSLSGSHLARLRLRGLRGAFVLGLAYGILSGSCTFGFIAPILAVITVQQKVLMGVASIVLFGIGHCVPIAVAGSFTALVRRVMASGTFQKGSLWFRKAAGVAIGLLGVYFILRPFMPA</sequence>
<keyword evidence="4" id="KW-0201">Cytochrome c-type biogenesis</keyword>
<evidence type="ECO:0000256" key="7">
    <source>
        <dbReference type="SAM" id="Phobius"/>
    </source>
</evidence>
<evidence type="ECO:0000256" key="4">
    <source>
        <dbReference type="ARBA" id="ARBA00022748"/>
    </source>
</evidence>
<dbReference type="PANTHER" id="PTHR31272">
    <property type="entry name" value="CYTOCHROME C-TYPE BIOGENESIS PROTEIN HI_1454-RELATED"/>
    <property type="match status" value="1"/>
</dbReference>
<dbReference type="Pfam" id="PF02683">
    <property type="entry name" value="DsbD_TM"/>
    <property type="match status" value="1"/>
</dbReference>
<keyword evidence="3 7" id="KW-0812">Transmembrane</keyword>
<feature type="transmembrane region" description="Helical" evidence="7">
    <location>
        <begin position="50"/>
        <end position="78"/>
    </location>
</feature>
<feature type="domain" description="Cytochrome C biogenesis protein transmembrane" evidence="8">
    <location>
        <begin position="9"/>
        <end position="180"/>
    </location>
</feature>
<evidence type="ECO:0000313" key="9">
    <source>
        <dbReference type="EMBL" id="HFK97858.1"/>
    </source>
</evidence>
<accession>A0A832A1J7</accession>
<dbReference type="InterPro" id="IPR051790">
    <property type="entry name" value="Cytochrome_c-biogenesis_DsbD"/>
</dbReference>
<feature type="transmembrane region" description="Helical" evidence="7">
    <location>
        <begin position="84"/>
        <end position="103"/>
    </location>
</feature>
<feature type="transmembrane region" description="Helical" evidence="7">
    <location>
        <begin position="6"/>
        <end position="38"/>
    </location>
</feature>
<dbReference type="PANTHER" id="PTHR31272:SF6">
    <property type="entry name" value="CYTOCHROME C-TYPE BIOGENESIS CCDA-LIKE CHLOROPLASTIC PROTEIN"/>
    <property type="match status" value="1"/>
</dbReference>
<evidence type="ECO:0000256" key="6">
    <source>
        <dbReference type="ARBA" id="ARBA00023136"/>
    </source>
</evidence>
<feature type="transmembrane region" description="Helical" evidence="7">
    <location>
        <begin position="156"/>
        <end position="177"/>
    </location>
</feature>
<comment type="caution">
    <text evidence="9">The sequence shown here is derived from an EMBL/GenBank/DDBJ whole genome shotgun (WGS) entry which is preliminary data.</text>
</comment>
<evidence type="ECO:0000256" key="2">
    <source>
        <dbReference type="ARBA" id="ARBA00006143"/>
    </source>
</evidence>
<comment type="subcellular location">
    <subcellularLocation>
        <location evidence="1">Membrane</location>
        <topology evidence="1">Multi-pass membrane protein</topology>
    </subcellularLocation>
</comment>
<feature type="transmembrane region" description="Helical" evidence="7">
    <location>
        <begin position="198"/>
        <end position="217"/>
    </location>
</feature>
<feature type="transmembrane region" description="Helical" evidence="7">
    <location>
        <begin position="124"/>
        <end position="150"/>
    </location>
</feature>
<keyword evidence="5 7" id="KW-1133">Transmembrane helix</keyword>
<name>A0A832A1J7_9BACT</name>
<dbReference type="EMBL" id="DSTK01000034">
    <property type="protein sequence ID" value="HFK97858.1"/>
    <property type="molecule type" value="Genomic_DNA"/>
</dbReference>